<protein>
    <submittedName>
        <fullName evidence="5">YifB family Mg chelatase-like AAA ATPase</fullName>
    </submittedName>
</protein>
<dbReference type="SUPFAM" id="SSF54211">
    <property type="entry name" value="Ribosomal protein S5 domain 2-like"/>
    <property type="match status" value="1"/>
</dbReference>
<dbReference type="InterPro" id="IPR014721">
    <property type="entry name" value="Ribsml_uS5_D2-typ_fold_subgr"/>
</dbReference>
<evidence type="ECO:0000313" key="6">
    <source>
        <dbReference type="Proteomes" id="UP001596250"/>
    </source>
</evidence>
<dbReference type="Pfam" id="PF13541">
    <property type="entry name" value="ChlI"/>
    <property type="match status" value="1"/>
</dbReference>
<dbReference type="InterPro" id="IPR003593">
    <property type="entry name" value="AAA+_ATPase"/>
</dbReference>
<evidence type="ECO:0000256" key="1">
    <source>
        <dbReference type="ARBA" id="ARBA00006354"/>
    </source>
</evidence>
<dbReference type="RefSeq" id="WP_379893601.1">
    <property type="nucleotide sequence ID" value="NZ_CBCSCT010000001.1"/>
</dbReference>
<comment type="caution">
    <text evidence="5">The sequence shown here is derived from an EMBL/GenBank/DDBJ whole genome shotgun (WGS) entry which is preliminary data.</text>
</comment>
<dbReference type="Proteomes" id="UP001596250">
    <property type="component" value="Unassembled WGS sequence"/>
</dbReference>
<dbReference type="InterPro" id="IPR027417">
    <property type="entry name" value="P-loop_NTPase"/>
</dbReference>
<dbReference type="Gene3D" id="3.40.50.300">
    <property type="entry name" value="P-loop containing nucleotide triphosphate hydrolases"/>
    <property type="match status" value="1"/>
</dbReference>
<dbReference type="Pfam" id="PF01078">
    <property type="entry name" value="Mg_chelatase"/>
    <property type="match status" value="1"/>
</dbReference>
<dbReference type="InterPro" id="IPR000523">
    <property type="entry name" value="Mg_chelatse_chII-like_cat_dom"/>
</dbReference>
<proteinExistence type="inferred from homology"/>
<dbReference type="InterPro" id="IPR004482">
    <property type="entry name" value="Mg_chelat-rel"/>
</dbReference>
<dbReference type="PANTHER" id="PTHR32039">
    <property type="entry name" value="MAGNESIUM-CHELATASE SUBUNIT CHLI"/>
    <property type="match status" value="1"/>
</dbReference>
<organism evidence="5 6">
    <name type="scientific">Marinicrinis lubricantis</name>
    <dbReference type="NCBI Taxonomy" id="2086470"/>
    <lineage>
        <taxon>Bacteria</taxon>
        <taxon>Bacillati</taxon>
        <taxon>Bacillota</taxon>
        <taxon>Bacilli</taxon>
        <taxon>Bacillales</taxon>
        <taxon>Paenibacillaceae</taxon>
    </lineage>
</organism>
<sequence>MYGKVYSSCLYGIDGKLIEVEVDINNGLPAFHLVGLPDSAIKESVERVRSALKNSGFTFPQQRITVNLAPADLRKEGASFDLAIAAGIVLASAQIHFPETNKALFIGELSLEGALRPVSGVLAMLEDARKKGFAKVYLPKANAEEAALVHGIEVVPLEHLKQWKDPHSLMSFSKSISEDEPGEQTVHCEEDYGDVKGQHHAKRALMIAAAGMHNILLIGPPGTGKTMLLRRLPTILPLLNEDEALEVTKIYSASSKLAHHDQLIRRRPFRAPHHTISAGGMIGGGTIPKPGEVSLAHRGVLYLDELPEFMKPVLEVLRQPLEDRHVTISRARASFTFPAHFIFAASMNPCPCGYAGSSHPEQQCTCTDIKIDHYRSRISGPLLDRIDLQVEVPPLSAEEIQGGSSSMSSKDMRQTVIQAIKLQQERYAQLPIQFNGELRGKWLGRFASLGSDTKKMLDDAVIKLGISLRAYDRIVKIARTIADIEGSEQIEVPHIAEAIQYRSLDLRRK</sequence>
<dbReference type="SMART" id="SM00382">
    <property type="entry name" value="AAA"/>
    <property type="match status" value="1"/>
</dbReference>
<accession>A0ABW1IMH1</accession>
<dbReference type="InterPro" id="IPR001208">
    <property type="entry name" value="MCM_dom"/>
</dbReference>
<dbReference type="SUPFAM" id="SSF52540">
    <property type="entry name" value="P-loop containing nucleoside triphosphate hydrolases"/>
    <property type="match status" value="1"/>
</dbReference>
<keyword evidence="2" id="KW-0547">Nucleotide-binding</keyword>
<evidence type="ECO:0000256" key="3">
    <source>
        <dbReference type="ARBA" id="ARBA00022840"/>
    </source>
</evidence>
<evidence type="ECO:0000259" key="4">
    <source>
        <dbReference type="SMART" id="SM00382"/>
    </source>
</evidence>
<gene>
    <name evidence="5" type="ORF">ACFPXP_07460</name>
</gene>
<dbReference type="InterPro" id="IPR025158">
    <property type="entry name" value="Mg_chelat-rel_C"/>
</dbReference>
<keyword evidence="3" id="KW-0067">ATP-binding</keyword>
<name>A0ABW1IMH1_9BACL</name>
<dbReference type="PANTHER" id="PTHR32039:SF7">
    <property type="entry name" value="COMPETENCE PROTEIN COMM"/>
    <property type="match status" value="1"/>
</dbReference>
<reference evidence="6" key="1">
    <citation type="journal article" date="2019" name="Int. J. Syst. Evol. Microbiol.">
        <title>The Global Catalogue of Microorganisms (GCM) 10K type strain sequencing project: providing services to taxonomists for standard genome sequencing and annotation.</title>
        <authorList>
            <consortium name="The Broad Institute Genomics Platform"/>
            <consortium name="The Broad Institute Genome Sequencing Center for Infectious Disease"/>
            <person name="Wu L."/>
            <person name="Ma J."/>
        </authorList>
    </citation>
    <scope>NUCLEOTIDE SEQUENCE [LARGE SCALE GENOMIC DNA]</scope>
    <source>
        <strain evidence="6">CCM 8749</strain>
    </source>
</reference>
<comment type="similarity">
    <text evidence="1">Belongs to the Mg-chelatase subunits D/I family. ComM subfamily.</text>
</comment>
<dbReference type="NCBIfam" id="TIGR00368">
    <property type="entry name" value="YifB family Mg chelatase-like AAA ATPase"/>
    <property type="match status" value="1"/>
</dbReference>
<dbReference type="InterPro" id="IPR020568">
    <property type="entry name" value="Ribosomal_Su5_D2-typ_SF"/>
</dbReference>
<feature type="domain" description="AAA+ ATPase" evidence="4">
    <location>
        <begin position="211"/>
        <end position="396"/>
    </location>
</feature>
<evidence type="ECO:0000313" key="5">
    <source>
        <dbReference type="EMBL" id="MFC5986270.1"/>
    </source>
</evidence>
<dbReference type="InterPro" id="IPR045006">
    <property type="entry name" value="CHLI-like"/>
</dbReference>
<dbReference type="Gene3D" id="3.30.230.10">
    <property type="match status" value="1"/>
</dbReference>
<keyword evidence="6" id="KW-1185">Reference proteome</keyword>
<dbReference type="EMBL" id="JBHSQV010000036">
    <property type="protein sequence ID" value="MFC5986270.1"/>
    <property type="molecule type" value="Genomic_DNA"/>
</dbReference>
<dbReference type="PRINTS" id="PR01657">
    <property type="entry name" value="MCMFAMILY"/>
</dbReference>
<dbReference type="Pfam" id="PF13335">
    <property type="entry name" value="Mg_chelatase_C"/>
    <property type="match status" value="1"/>
</dbReference>
<evidence type="ECO:0000256" key="2">
    <source>
        <dbReference type="ARBA" id="ARBA00022741"/>
    </source>
</evidence>